<feature type="compositionally biased region" description="Low complexity" evidence="1">
    <location>
        <begin position="11"/>
        <end position="30"/>
    </location>
</feature>
<dbReference type="OrthoDB" id="911057at2759"/>
<dbReference type="Proteomes" id="UP001055439">
    <property type="component" value="Chromosome 7"/>
</dbReference>
<evidence type="ECO:0000313" key="2">
    <source>
        <dbReference type="EMBL" id="URE15335.1"/>
    </source>
</evidence>
<proteinExistence type="predicted"/>
<dbReference type="EMBL" id="CP097509">
    <property type="protein sequence ID" value="URE15335.1"/>
    <property type="molecule type" value="Genomic_DNA"/>
</dbReference>
<gene>
    <name evidence="2" type="ORF">MUK42_11150</name>
</gene>
<evidence type="ECO:0000313" key="3">
    <source>
        <dbReference type="Proteomes" id="UP001055439"/>
    </source>
</evidence>
<reference evidence="2" key="1">
    <citation type="submission" date="2022-05" db="EMBL/GenBank/DDBJ databases">
        <title>The Musa troglodytarum L. genome provides insights into the mechanism of non-climacteric behaviour and enrichment of carotenoids.</title>
        <authorList>
            <person name="Wang J."/>
        </authorList>
    </citation>
    <scope>NUCLEOTIDE SEQUENCE</scope>
    <source>
        <tissue evidence="2">Leaf</tissue>
    </source>
</reference>
<dbReference type="InterPro" id="IPR029005">
    <property type="entry name" value="LIM-bd/SEUSS"/>
</dbReference>
<dbReference type="PANTHER" id="PTHR10378">
    <property type="entry name" value="LIM DOMAIN-BINDING PROTEIN"/>
    <property type="match status" value="1"/>
</dbReference>
<feature type="compositionally biased region" description="Polar residues" evidence="1">
    <location>
        <begin position="53"/>
        <end position="62"/>
    </location>
</feature>
<sequence>MSVDMTGCILSSAGNSSRPSVGSSSNSALSGTQLQRSASINNEPCMRLPASPMSFSSNSTSDSLVMDGPIMQQSLDREHAHKPAASSAISEIIAQAPDDSVHISKKARLDLEDDIMQRMVIQQLLQRPEPELHGHQNPQLQAILLQQQRLTQLQQHMMQSLPQAQQAPITFQPQQQLRNHLQQQPEEVAAPANHSFDVKKGSHRVMQYLYHQRYHPADNSILYWRKFVAEYFAPLAKKRWCLSSYNNVSDHALGVFLQSPKGTWNCDLCVVKSGKGFEVTFGILPRFFQIKFESGLVDENLFLGKPRECHLSKGFIVMEYDKVALESVYEHLRIVREGILRVIFTPELKILFWDFCVQRHEEFLPRSVLAPQVDQLLKVAQKYRTSVNKNGSARVPHQELQACCNLFTKAGHQLTRNLELQSLNELGLSRKYVRFIQISEVVNSMKDLFDFSKEHNSGPIESLKNYTTQAAAYLQRQKLQEMDQSAAVHSLPSDQSMLNKGMGVHPGFGNHKNNNLVSRMSLHDICTSARPDLPSGTPNLTQILLRQEQLGRQEQSVQFPGSASSIQVLACADSMSRQHRLPSYGCLLPQNSLHFIQVNQQHLQQNATLNDADHDK</sequence>
<keyword evidence="3" id="KW-1185">Reference proteome</keyword>
<protein>
    <submittedName>
        <fullName evidence="2">Transcriptional corepressor SEUSS</fullName>
    </submittedName>
</protein>
<evidence type="ECO:0000256" key="1">
    <source>
        <dbReference type="SAM" id="MobiDB-lite"/>
    </source>
</evidence>
<feature type="region of interest" description="Disordered" evidence="1">
    <location>
        <begin position="43"/>
        <end position="62"/>
    </location>
</feature>
<feature type="region of interest" description="Disordered" evidence="1">
    <location>
        <begin position="11"/>
        <end position="35"/>
    </location>
</feature>
<accession>A0A9E7KH20</accession>
<organism evidence="2 3">
    <name type="scientific">Musa troglodytarum</name>
    <name type="common">fe'i banana</name>
    <dbReference type="NCBI Taxonomy" id="320322"/>
    <lineage>
        <taxon>Eukaryota</taxon>
        <taxon>Viridiplantae</taxon>
        <taxon>Streptophyta</taxon>
        <taxon>Embryophyta</taxon>
        <taxon>Tracheophyta</taxon>
        <taxon>Spermatophyta</taxon>
        <taxon>Magnoliopsida</taxon>
        <taxon>Liliopsida</taxon>
        <taxon>Zingiberales</taxon>
        <taxon>Musaceae</taxon>
        <taxon>Musa</taxon>
    </lineage>
</organism>
<dbReference type="Pfam" id="PF01803">
    <property type="entry name" value="LIM_bind"/>
    <property type="match status" value="1"/>
</dbReference>
<dbReference type="AlphaFoldDB" id="A0A9E7KH20"/>
<name>A0A9E7KH20_9LILI</name>